<dbReference type="SUPFAM" id="SSF48371">
    <property type="entry name" value="ARM repeat"/>
    <property type="match status" value="1"/>
</dbReference>
<dbReference type="Pfam" id="PF13646">
    <property type="entry name" value="HEAT_2"/>
    <property type="match status" value="1"/>
</dbReference>
<gene>
    <name evidence="1" type="ORF">SAMN05421748_110151</name>
</gene>
<dbReference type="AlphaFoldDB" id="A0A285IPT0"/>
<evidence type="ECO:0000313" key="2">
    <source>
        <dbReference type="Proteomes" id="UP000219612"/>
    </source>
</evidence>
<keyword evidence="2" id="KW-1185">Reference proteome</keyword>
<dbReference type="EMBL" id="OBDY01000010">
    <property type="protein sequence ID" value="SNY49853.1"/>
    <property type="molecule type" value="Genomic_DNA"/>
</dbReference>
<dbReference type="Proteomes" id="UP000219612">
    <property type="component" value="Unassembled WGS sequence"/>
</dbReference>
<dbReference type="OrthoDB" id="4334374at2"/>
<organism evidence="1 2">
    <name type="scientific">Paractinoplanes atraurantiacus</name>
    <dbReference type="NCBI Taxonomy" id="1036182"/>
    <lineage>
        <taxon>Bacteria</taxon>
        <taxon>Bacillati</taxon>
        <taxon>Actinomycetota</taxon>
        <taxon>Actinomycetes</taxon>
        <taxon>Micromonosporales</taxon>
        <taxon>Micromonosporaceae</taxon>
        <taxon>Paractinoplanes</taxon>
    </lineage>
</organism>
<dbReference type="InterPro" id="IPR016024">
    <property type="entry name" value="ARM-type_fold"/>
</dbReference>
<reference evidence="1 2" key="1">
    <citation type="submission" date="2017-09" db="EMBL/GenBank/DDBJ databases">
        <authorList>
            <person name="Ehlers B."/>
            <person name="Leendertz F.H."/>
        </authorList>
    </citation>
    <scope>NUCLEOTIDE SEQUENCE [LARGE SCALE GENOMIC DNA]</scope>
    <source>
        <strain evidence="1 2">CGMCC 4.6857</strain>
    </source>
</reference>
<dbReference type="Gene3D" id="1.25.10.10">
    <property type="entry name" value="Leucine-rich Repeat Variant"/>
    <property type="match status" value="1"/>
</dbReference>
<dbReference type="RefSeq" id="WP_143234822.1">
    <property type="nucleotide sequence ID" value="NZ_OBDY01000010.1"/>
</dbReference>
<sequence>MDDPFPLAEMPLGLLLSLARREVEHGGDTPRPHLVELHRRPVFDRAAELVDHEDPTWRALGVAILRELDEASPARTIPLLRARLATENDLDVLSWIVSALGFHQAVEALPDVLPLADHPDVGVRYAVTWALPSLVDLSAVDPAAAEALFQLCEDDDEDIRFYALYAITRELAALDVNAVDAVTVKLKDDPDDQVRAMALDHHDAIREARRLLGDDHLIGPVLVGLAGEGDVEDMRALVPDEALAQQLVTWWNGRALRWS</sequence>
<name>A0A285IPT0_9ACTN</name>
<dbReference type="InterPro" id="IPR011989">
    <property type="entry name" value="ARM-like"/>
</dbReference>
<protein>
    <submittedName>
        <fullName evidence="1">HEAT repeat-containing protein</fullName>
    </submittedName>
</protein>
<accession>A0A285IPT0</accession>
<proteinExistence type="predicted"/>
<evidence type="ECO:0000313" key="1">
    <source>
        <dbReference type="EMBL" id="SNY49853.1"/>
    </source>
</evidence>